<dbReference type="SUPFAM" id="SSF52317">
    <property type="entry name" value="Class I glutamine amidotransferase-like"/>
    <property type="match status" value="1"/>
</dbReference>
<dbReference type="Gene3D" id="3.40.50.740">
    <property type="match status" value="1"/>
</dbReference>
<reference evidence="6 7" key="1">
    <citation type="journal article" date="2013" name="PLoS ONE">
        <title>The first genomic and proteomic characterization of a deep-sea sulfate reducer: insights into the piezophilic lifestyle of Desulfovibrio piezophilus.</title>
        <authorList>
            <person name="Pradel N."/>
            <person name="Ji B."/>
            <person name="Gimenez G."/>
            <person name="Talla E."/>
            <person name="Lenoble P."/>
            <person name="Garel M."/>
            <person name="Tamburini C."/>
            <person name="Fourquet P."/>
            <person name="Lebrun R."/>
            <person name="Bertin P."/>
            <person name="Denis Y."/>
            <person name="Pophillat M."/>
            <person name="Barbe V."/>
            <person name="Ollivier B."/>
            <person name="Dolla A."/>
        </authorList>
    </citation>
    <scope>NUCLEOTIDE SEQUENCE [LARGE SCALE GENOMIC DNA]</scope>
    <source>
        <strain evidence="7">DSM 10523 / SB164P1</strain>
    </source>
</reference>
<evidence type="ECO:0000256" key="4">
    <source>
        <dbReference type="ARBA" id="ARBA00023014"/>
    </source>
</evidence>
<protein>
    <submittedName>
        <fullName evidence="6">Trimethylamine-N-oxide reductase (Cytochrome c)</fullName>
        <ecNumber evidence="6">1.7.2.3</ecNumber>
    </submittedName>
</protein>
<dbReference type="Proteomes" id="UP000011724">
    <property type="component" value="Chromosome"/>
</dbReference>
<dbReference type="GO" id="GO:0043546">
    <property type="term" value="F:molybdopterin cofactor binding"/>
    <property type="evidence" value="ECO:0007669"/>
    <property type="project" value="InterPro"/>
</dbReference>
<name>M1WSK2_PSEP2</name>
<dbReference type="GO" id="GO:0050626">
    <property type="term" value="F:trimethylamine-N-oxide reductase (cytochrome c) activity"/>
    <property type="evidence" value="ECO:0007669"/>
    <property type="project" value="UniProtKB-EC"/>
</dbReference>
<reference evidence="7" key="2">
    <citation type="journal article" date="2013" name="Stand. Genomic Sci.">
        <title>Complete genome sequence of Desulfocapsa sulfexigens, a marine deltaproteobacterium specialized in disproportionating inorganic sulfur compounds.</title>
        <authorList>
            <person name="Finster K.W."/>
            <person name="Kjeldsen K.U."/>
            <person name="Kube M."/>
            <person name="Reinhardt R."/>
            <person name="Mussmann M."/>
            <person name="Amann R."/>
            <person name="Schreiber L."/>
        </authorList>
    </citation>
    <scope>NUCLEOTIDE SEQUENCE [LARGE SCALE GENOMIC DNA]</scope>
    <source>
        <strain evidence="7">DSM 10523 / SB164P1</strain>
    </source>
</reference>
<organism evidence="6 7">
    <name type="scientific">Pseudodesulfovibrio piezophilus (strain DSM 21447 / JCM 15486 / C1TLV30)</name>
    <name type="common">Desulfovibrio piezophilus</name>
    <dbReference type="NCBI Taxonomy" id="1322246"/>
    <lineage>
        <taxon>Bacteria</taxon>
        <taxon>Pseudomonadati</taxon>
        <taxon>Thermodesulfobacteriota</taxon>
        <taxon>Desulfovibrionia</taxon>
        <taxon>Desulfovibrionales</taxon>
        <taxon>Desulfovibrionaceae</taxon>
    </lineage>
</organism>
<dbReference type="GO" id="GO:0046872">
    <property type="term" value="F:metal ion binding"/>
    <property type="evidence" value="ECO:0007669"/>
    <property type="project" value="UniProtKB-KW"/>
</dbReference>
<evidence type="ECO:0000256" key="3">
    <source>
        <dbReference type="ARBA" id="ARBA00023004"/>
    </source>
</evidence>
<dbReference type="PROSITE" id="PS51669">
    <property type="entry name" value="4FE4S_MOW_BIS_MGD"/>
    <property type="match status" value="1"/>
</dbReference>
<dbReference type="Pfam" id="PF01568">
    <property type="entry name" value="Molydop_binding"/>
    <property type="match status" value="1"/>
</dbReference>
<accession>M1WSK2</accession>
<dbReference type="GO" id="GO:0051536">
    <property type="term" value="F:iron-sulfur cluster binding"/>
    <property type="evidence" value="ECO:0007669"/>
    <property type="project" value="UniProtKB-KW"/>
</dbReference>
<dbReference type="Pfam" id="PF00117">
    <property type="entry name" value="GATase"/>
    <property type="match status" value="1"/>
</dbReference>
<evidence type="ECO:0000259" key="5">
    <source>
        <dbReference type="PROSITE" id="PS51669"/>
    </source>
</evidence>
<dbReference type="InterPro" id="IPR009010">
    <property type="entry name" value="Asp_de-COase-like_dom_sf"/>
</dbReference>
<dbReference type="Pfam" id="PF04879">
    <property type="entry name" value="Molybdop_Fe4S4"/>
    <property type="match status" value="1"/>
</dbReference>
<dbReference type="SUPFAM" id="SSF53706">
    <property type="entry name" value="Formate dehydrogenase/DMSO reductase, domains 1-3"/>
    <property type="match status" value="1"/>
</dbReference>
<dbReference type="PATRIC" id="fig|879567.3.peg.3250"/>
<dbReference type="InterPro" id="IPR029062">
    <property type="entry name" value="Class_I_gatase-like"/>
</dbReference>
<dbReference type="Pfam" id="PF00384">
    <property type="entry name" value="Molybdopterin"/>
    <property type="match status" value="1"/>
</dbReference>
<keyword evidence="3" id="KW-0408">Iron</keyword>
<dbReference type="eggNOG" id="COG0518">
    <property type="taxonomic scope" value="Bacteria"/>
</dbReference>
<keyword evidence="4" id="KW-0411">Iron-sulfur</keyword>
<dbReference type="BioCyc" id="DPIE1322246:BN4_RS15140-MONOMER"/>
<dbReference type="OrthoDB" id="9810782at2"/>
<dbReference type="InterPro" id="IPR006656">
    <property type="entry name" value="Mopterin_OxRdtase"/>
</dbReference>
<sequence length="894" mass="98030">MSRVEIKTSCTRDCPNTCGLVATVADGRLVKLAGDPCHPLTKGVACHKTAKYIHRVYSPERIVHPMLKEGGRWRQASWDEVFDLIADRLKITVAESGPEAILYYQGNGERTALKLLNKYFFNLMGGVTTMRGSLCGGAGQGAQELDLGKRISHDPLDHGNSRSIILWARNPVSTNISLVPLVRTIKKRGGTVIVIDPVRSRSAALGDRHIAPTPGGDGYLAMAAAKLILAAGAEDREFLFTYSVGFEAYQAILNRFSVEELCSLAGVSVMDATFLADTLVREKPTATLLGWGVHRYEHAHYSIRPIDALGALSGNIGVAGGGVSQGFEEYAPYDQTYWGDELNPPRRTFLHPKLGEEILGATNPPIRMIYVTSGNPVCMAPHSCKVRQAFGRAEFMVYSGHFMDDTASLADVFLPATTFLEENDIVAGYGHNFVGAVNQVIPPVGECLSEFHMFHALAERFPFAGRFQRPVDAWLQDICAPLWAQGTSLEAVREGAFRMDAPMVPYADKTFPTESGKFQFMTEFDPMEQIVSDRRYPYKLLTIAPHSFICSERTMAEHSALPSVTMHAQEAERNGVQDGMVVSVSSSVGEVRARLKVDASMRRDVVIAERGGWAKAGHGLNQLTRDIPSLVGQGTPFYDTSVAIGPVYEKSARILVVRERDLSPEGTFCKELERQGAMLVTLRPDGGDPLPETLSDFDGLVVFGGPEQIQNGCSKGYLDPLMRLMRECDAAGKPVAGIRHGCHLLALAHGGSVKALDEPEFGFSQPRRTELGRVDSVVGGTGPVPELMGYHCDSFDLPSGASLLMEGASGDKQCFKVGQCSYGFEFHPGADSSIVMHWIELFRQDESIREGRFRMRYDDAFFEALMTRLPLLLADSEAFCRHMVQKWLESVVSV</sequence>
<feature type="domain" description="4Fe-4S Mo/W bis-MGD-type" evidence="5">
    <location>
        <begin position="3"/>
        <end position="60"/>
    </location>
</feature>
<evidence type="ECO:0000313" key="6">
    <source>
        <dbReference type="EMBL" id="CCH50244.1"/>
    </source>
</evidence>
<keyword evidence="6" id="KW-0560">Oxidoreductase</keyword>
<evidence type="ECO:0000313" key="7">
    <source>
        <dbReference type="Proteomes" id="UP000011724"/>
    </source>
</evidence>
<dbReference type="InterPro" id="IPR050612">
    <property type="entry name" value="Prok_Mopterin_Oxidored"/>
</dbReference>
<dbReference type="PROSITE" id="PS51273">
    <property type="entry name" value="GATASE_TYPE_1"/>
    <property type="match status" value="1"/>
</dbReference>
<dbReference type="InterPro" id="IPR006657">
    <property type="entry name" value="MoPterin_dinucl-bd_dom"/>
</dbReference>
<dbReference type="SUPFAM" id="SSF50692">
    <property type="entry name" value="ADC-like"/>
    <property type="match status" value="1"/>
</dbReference>
<dbReference type="AlphaFoldDB" id="M1WSK2"/>
<dbReference type="PANTHER" id="PTHR43742:SF6">
    <property type="entry name" value="OXIDOREDUCTASE YYAE-RELATED"/>
    <property type="match status" value="1"/>
</dbReference>
<evidence type="ECO:0000256" key="2">
    <source>
        <dbReference type="ARBA" id="ARBA00022723"/>
    </source>
</evidence>
<dbReference type="InterPro" id="IPR006963">
    <property type="entry name" value="Mopterin_OxRdtase_4Fe-4S_dom"/>
</dbReference>
<gene>
    <name evidence="6" type="ordered locus">BN4_20182</name>
</gene>
<dbReference type="Gene3D" id="3.30.2070.10">
    <property type="entry name" value="Formate dehydrogenase/DMSO reductase"/>
    <property type="match status" value="1"/>
</dbReference>
<dbReference type="PANTHER" id="PTHR43742">
    <property type="entry name" value="TRIMETHYLAMINE-N-OXIDE REDUCTASE"/>
    <property type="match status" value="1"/>
</dbReference>
<evidence type="ECO:0000256" key="1">
    <source>
        <dbReference type="ARBA" id="ARBA00010312"/>
    </source>
</evidence>
<dbReference type="EMBL" id="FO203427">
    <property type="protein sequence ID" value="CCH50244.1"/>
    <property type="molecule type" value="Genomic_DNA"/>
</dbReference>
<dbReference type="STRING" id="1322246.BN4_20182"/>
<dbReference type="InterPro" id="IPR017926">
    <property type="entry name" value="GATASE"/>
</dbReference>
<dbReference type="HOGENOM" id="CLU_000422_13_3_7"/>
<dbReference type="Gene3D" id="3.40.50.880">
    <property type="match status" value="1"/>
</dbReference>
<proteinExistence type="inferred from homology"/>
<dbReference type="Gene3D" id="2.20.25.90">
    <property type="entry name" value="ADC-like domains"/>
    <property type="match status" value="1"/>
</dbReference>
<dbReference type="EC" id="1.7.2.3" evidence="6"/>
<dbReference type="SMART" id="SM00926">
    <property type="entry name" value="Molybdop_Fe4S4"/>
    <property type="match status" value="1"/>
</dbReference>
<dbReference type="eggNOG" id="COG0243">
    <property type="taxonomic scope" value="Bacteria"/>
</dbReference>
<dbReference type="Gene3D" id="3.40.228.10">
    <property type="entry name" value="Dimethylsulfoxide Reductase, domain 2"/>
    <property type="match status" value="1"/>
</dbReference>
<dbReference type="RefSeq" id="WP_015416286.1">
    <property type="nucleotide sequence ID" value="NC_020409.1"/>
</dbReference>
<keyword evidence="7" id="KW-1185">Reference proteome</keyword>
<comment type="similarity">
    <text evidence="1">Belongs to the prokaryotic molybdopterin-containing oxidoreductase family.</text>
</comment>
<keyword evidence="2" id="KW-0479">Metal-binding</keyword>
<dbReference type="Gene3D" id="2.40.40.20">
    <property type="match status" value="1"/>
</dbReference>
<dbReference type="KEGG" id="dpi:BN4_20182"/>